<dbReference type="SUPFAM" id="SSF46689">
    <property type="entry name" value="Homeodomain-like"/>
    <property type="match status" value="1"/>
</dbReference>
<keyword evidence="3" id="KW-0804">Transcription</keyword>
<keyword evidence="1" id="KW-0805">Transcription regulation</keyword>
<keyword evidence="8" id="KW-1185">Reference proteome</keyword>
<evidence type="ECO:0000256" key="3">
    <source>
        <dbReference type="ARBA" id="ARBA00023163"/>
    </source>
</evidence>
<protein>
    <submittedName>
        <fullName evidence="7">TetR/AcrR family transcriptional regulator</fullName>
    </submittedName>
</protein>
<feature type="region of interest" description="Disordered" evidence="5">
    <location>
        <begin position="1"/>
        <end position="20"/>
    </location>
</feature>
<name>A0A8E6B3P9_9BACT</name>
<evidence type="ECO:0000256" key="5">
    <source>
        <dbReference type="SAM" id="MobiDB-lite"/>
    </source>
</evidence>
<dbReference type="Proteomes" id="UP000676194">
    <property type="component" value="Chromosome"/>
</dbReference>
<dbReference type="InterPro" id="IPR001647">
    <property type="entry name" value="HTH_TetR"/>
</dbReference>
<evidence type="ECO:0000313" key="7">
    <source>
        <dbReference type="EMBL" id="QVL31620.1"/>
    </source>
</evidence>
<dbReference type="Pfam" id="PF14246">
    <property type="entry name" value="TetR_C_7"/>
    <property type="match status" value="1"/>
</dbReference>
<dbReference type="Gene3D" id="1.10.357.10">
    <property type="entry name" value="Tetracycline Repressor, domain 2"/>
    <property type="match status" value="1"/>
</dbReference>
<feature type="DNA-binding region" description="H-T-H motif" evidence="4">
    <location>
        <begin position="43"/>
        <end position="62"/>
    </location>
</feature>
<dbReference type="GO" id="GO:0000976">
    <property type="term" value="F:transcription cis-regulatory region binding"/>
    <property type="evidence" value="ECO:0007669"/>
    <property type="project" value="TreeGrafter"/>
</dbReference>
<dbReference type="AlphaFoldDB" id="A0A8E6B3P9"/>
<dbReference type="KEGG" id="tsph:KIH39_22680"/>
<feature type="compositionally biased region" description="Basic and acidic residues" evidence="5">
    <location>
        <begin position="7"/>
        <end position="20"/>
    </location>
</feature>
<dbReference type="GO" id="GO:0003700">
    <property type="term" value="F:DNA-binding transcription factor activity"/>
    <property type="evidence" value="ECO:0007669"/>
    <property type="project" value="TreeGrafter"/>
</dbReference>
<gene>
    <name evidence="7" type="ORF">KIH39_22680</name>
</gene>
<evidence type="ECO:0000256" key="4">
    <source>
        <dbReference type="PROSITE-ProRule" id="PRU00335"/>
    </source>
</evidence>
<evidence type="ECO:0000256" key="1">
    <source>
        <dbReference type="ARBA" id="ARBA00023015"/>
    </source>
</evidence>
<dbReference type="Pfam" id="PF00440">
    <property type="entry name" value="TetR_N"/>
    <property type="match status" value="1"/>
</dbReference>
<accession>A0A8E6B3P9</accession>
<organism evidence="7 8">
    <name type="scientific">Telmatocola sphagniphila</name>
    <dbReference type="NCBI Taxonomy" id="1123043"/>
    <lineage>
        <taxon>Bacteria</taxon>
        <taxon>Pseudomonadati</taxon>
        <taxon>Planctomycetota</taxon>
        <taxon>Planctomycetia</taxon>
        <taxon>Gemmatales</taxon>
        <taxon>Gemmataceae</taxon>
    </lineage>
</organism>
<sequence length="221" mass="24060">MISESSSGERPRPLGRPRDPAKVESILTASWRLFLKHGVEPVAVETIAAEAGVSKATVYAYFDDKRAMFQEGVRREMAKIEAAQRLDEAAIAGTTLRDVLIRFGTGIMTFLTGSGAVDFYGSLSGELRRDPQLARMFYDAGPGRTVANLAAILSSPLASDLEIADANSAAEMLLGMWQGMTNYQLMLGIDHKKVTKSIPKRVTTGVDLFLKSHAQLRSSNH</sequence>
<dbReference type="PANTHER" id="PTHR30055:SF146">
    <property type="entry name" value="HTH-TYPE TRANSCRIPTIONAL DUAL REGULATOR CECR"/>
    <property type="match status" value="1"/>
</dbReference>
<dbReference type="EMBL" id="CP074694">
    <property type="protein sequence ID" value="QVL31620.1"/>
    <property type="molecule type" value="Genomic_DNA"/>
</dbReference>
<evidence type="ECO:0000259" key="6">
    <source>
        <dbReference type="PROSITE" id="PS50977"/>
    </source>
</evidence>
<evidence type="ECO:0000313" key="8">
    <source>
        <dbReference type="Proteomes" id="UP000676194"/>
    </source>
</evidence>
<feature type="domain" description="HTH tetR-type" evidence="6">
    <location>
        <begin position="20"/>
        <end position="80"/>
    </location>
</feature>
<dbReference type="Gene3D" id="1.10.10.60">
    <property type="entry name" value="Homeodomain-like"/>
    <property type="match status" value="1"/>
</dbReference>
<keyword evidence="2 4" id="KW-0238">DNA-binding</keyword>
<reference evidence="7" key="1">
    <citation type="submission" date="2021-05" db="EMBL/GenBank/DDBJ databases">
        <title>Complete genome sequence of the cellulolytic planctomycete Telmatocola sphagniphila SP2T and characterization of the first cellulase from planctomycetes.</title>
        <authorList>
            <person name="Rakitin A.L."/>
            <person name="Beletsky A.V."/>
            <person name="Naumoff D.G."/>
            <person name="Kulichevskaya I.S."/>
            <person name="Mardanov A.V."/>
            <person name="Ravin N.V."/>
            <person name="Dedysh S.N."/>
        </authorList>
    </citation>
    <scope>NUCLEOTIDE SEQUENCE</scope>
    <source>
        <strain evidence="7">SP2T</strain>
    </source>
</reference>
<dbReference type="PANTHER" id="PTHR30055">
    <property type="entry name" value="HTH-TYPE TRANSCRIPTIONAL REGULATOR RUTR"/>
    <property type="match status" value="1"/>
</dbReference>
<dbReference type="InterPro" id="IPR039536">
    <property type="entry name" value="TetR_C_Proteobacteria"/>
</dbReference>
<evidence type="ECO:0000256" key="2">
    <source>
        <dbReference type="ARBA" id="ARBA00023125"/>
    </source>
</evidence>
<dbReference type="RefSeq" id="WP_213495695.1">
    <property type="nucleotide sequence ID" value="NZ_CP074694.1"/>
</dbReference>
<dbReference type="InterPro" id="IPR009057">
    <property type="entry name" value="Homeodomain-like_sf"/>
</dbReference>
<dbReference type="FunFam" id="1.10.10.60:FF:000141">
    <property type="entry name" value="TetR family transcriptional regulator"/>
    <property type="match status" value="1"/>
</dbReference>
<dbReference type="InterPro" id="IPR050109">
    <property type="entry name" value="HTH-type_TetR-like_transc_reg"/>
</dbReference>
<dbReference type="PROSITE" id="PS50977">
    <property type="entry name" value="HTH_TETR_2"/>
    <property type="match status" value="1"/>
</dbReference>
<proteinExistence type="predicted"/>
<dbReference type="PRINTS" id="PR00455">
    <property type="entry name" value="HTHTETR"/>
</dbReference>